<dbReference type="EMBL" id="JXJT01000015">
    <property type="protein sequence ID" value="PCS02536.1"/>
    <property type="molecule type" value="Genomic_DNA"/>
</dbReference>
<sequence length="333" mass="39603">MLDYDVEAVNKKRLQTLTVREVYNEYKEFRKQELKDSTYYKQNLAMEKIFVEIPDKKIVNISSSYFQRYFMTSKNSIPYKKLQKSLVNLFFKFSVKMGVIDFNPIENVELPKHRKTIEYIEKKRAKFFSKDEMKVFKKSFGTRPDEVRMNYLIEFMYLTGLRIGEALALMWENIDFEENSILIKYNIDNHSVSIKDFKLTSPKTLDSFRRVSINNRCLEILCSLKKMNSDLDVKNDKFIFLNERGNLIYPQLLNKYLKKVGKKANIENKNYHDFSSHMLRHSHISLLTELGVPVKTIMERVGHKDEKTTLQIYTHVTKNMKDDVVEKMNNLNI</sequence>
<keyword evidence="3" id="KW-0233">DNA recombination</keyword>
<evidence type="ECO:0000256" key="3">
    <source>
        <dbReference type="ARBA" id="ARBA00023172"/>
    </source>
</evidence>
<dbReference type="Gene3D" id="1.10.150.130">
    <property type="match status" value="1"/>
</dbReference>
<dbReference type="RefSeq" id="WP_072353565.1">
    <property type="nucleotide sequence ID" value="NZ_FPKS01000005.1"/>
</dbReference>
<proteinExistence type="inferred from homology"/>
<dbReference type="InterPro" id="IPR010998">
    <property type="entry name" value="Integrase_recombinase_N"/>
</dbReference>
<evidence type="ECO:0000259" key="4">
    <source>
        <dbReference type="PROSITE" id="PS51898"/>
    </source>
</evidence>
<dbReference type="InterPro" id="IPR011010">
    <property type="entry name" value="DNA_brk_join_enz"/>
</dbReference>
<dbReference type="GO" id="GO:0006310">
    <property type="term" value="P:DNA recombination"/>
    <property type="evidence" value="ECO:0007669"/>
    <property type="project" value="UniProtKB-KW"/>
</dbReference>
<organism evidence="6 7">
    <name type="scientific">Pseudolactococcus chungangensis CAU 28 = DSM 22330</name>
    <dbReference type="NCBI Taxonomy" id="1122154"/>
    <lineage>
        <taxon>Bacteria</taxon>
        <taxon>Bacillati</taxon>
        <taxon>Bacillota</taxon>
        <taxon>Bacilli</taxon>
        <taxon>Lactobacillales</taxon>
        <taxon>Streptococcaceae</taxon>
        <taxon>Pseudolactococcus</taxon>
    </lineage>
</organism>
<dbReference type="GO" id="GO:0015074">
    <property type="term" value="P:DNA integration"/>
    <property type="evidence" value="ECO:0007669"/>
    <property type="project" value="InterPro"/>
</dbReference>
<dbReference type="PANTHER" id="PTHR30349">
    <property type="entry name" value="PHAGE INTEGRASE-RELATED"/>
    <property type="match status" value="1"/>
</dbReference>
<evidence type="ECO:0000256" key="1">
    <source>
        <dbReference type="ARBA" id="ARBA00008857"/>
    </source>
</evidence>
<dbReference type="GO" id="GO:0003677">
    <property type="term" value="F:DNA binding"/>
    <property type="evidence" value="ECO:0007669"/>
    <property type="project" value="UniProtKB-KW"/>
</dbReference>
<name>A0A1K2HBR7_9LACT</name>
<dbReference type="InterPro" id="IPR002104">
    <property type="entry name" value="Integrase_catalytic"/>
</dbReference>
<dbReference type="PANTHER" id="PTHR30349:SF64">
    <property type="entry name" value="PROPHAGE INTEGRASE INTD-RELATED"/>
    <property type="match status" value="1"/>
</dbReference>
<evidence type="ECO:0000313" key="8">
    <source>
        <dbReference type="Proteomes" id="UP000218979"/>
    </source>
</evidence>
<dbReference type="OrthoDB" id="9803188at2"/>
<evidence type="ECO:0000313" key="5">
    <source>
        <dbReference type="EMBL" id="PCS02536.1"/>
    </source>
</evidence>
<evidence type="ECO:0000256" key="2">
    <source>
        <dbReference type="ARBA" id="ARBA00023125"/>
    </source>
</evidence>
<keyword evidence="2" id="KW-0238">DNA-binding</keyword>
<accession>A0A1K2HBR7</accession>
<dbReference type="Proteomes" id="UP000185655">
    <property type="component" value="Unassembled WGS sequence"/>
</dbReference>
<dbReference type="EMBL" id="FPKS01000005">
    <property type="protein sequence ID" value="SFZ74141.1"/>
    <property type="molecule type" value="Genomic_DNA"/>
</dbReference>
<dbReference type="SUPFAM" id="SSF56349">
    <property type="entry name" value="DNA breaking-rejoining enzymes"/>
    <property type="match status" value="1"/>
</dbReference>
<reference evidence="6 7" key="2">
    <citation type="submission" date="2016-11" db="EMBL/GenBank/DDBJ databases">
        <authorList>
            <person name="Jaros S."/>
            <person name="Januszkiewicz K."/>
            <person name="Wedrychowicz H."/>
        </authorList>
    </citation>
    <scope>NUCLEOTIDE SEQUENCE [LARGE SCALE GENOMIC DNA]</scope>
    <source>
        <strain evidence="6 7">DSM 22330</strain>
    </source>
</reference>
<dbReference type="Gene3D" id="1.10.443.10">
    <property type="entry name" value="Intergrase catalytic core"/>
    <property type="match status" value="1"/>
</dbReference>
<evidence type="ECO:0000313" key="6">
    <source>
        <dbReference type="EMBL" id="SFZ74141.1"/>
    </source>
</evidence>
<protein>
    <submittedName>
        <fullName evidence="5">Integrase-like protein</fullName>
    </submittedName>
    <submittedName>
        <fullName evidence="6">Site-specific recombinase XerD</fullName>
    </submittedName>
</protein>
<dbReference type="AlphaFoldDB" id="A0A1K2HBR7"/>
<dbReference type="InterPro" id="IPR013762">
    <property type="entry name" value="Integrase-like_cat_sf"/>
</dbReference>
<evidence type="ECO:0000313" key="7">
    <source>
        <dbReference type="Proteomes" id="UP000185655"/>
    </source>
</evidence>
<dbReference type="Pfam" id="PF00589">
    <property type="entry name" value="Phage_integrase"/>
    <property type="match status" value="1"/>
</dbReference>
<dbReference type="STRING" id="1122154.SAMN02746068_01131"/>
<gene>
    <name evidence="5" type="ORF">RR45_GL000522</name>
    <name evidence="6" type="ORF">SAMN02746068_01131</name>
</gene>
<reference evidence="5 8" key="1">
    <citation type="submission" date="2014-12" db="EMBL/GenBank/DDBJ databases">
        <title>Draft genome sequences of 10 type strains of Lactococcus.</title>
        <authorList>
            <person name="Sun Z."/>
            <person name="Zhong Z."/>
            <person name="Liu W."/>
            <person name="Zhang W."/>
            <person name="Zhang H."/>
        </authorList>
    </citation>
    <scope>NUCLEOTIDE SEQUENCE [LARGE SCALE GENOMIC DNA]</scope>
    <source>
        <strain evidence="5 8">DSM 22330</strain>
    </source>
</reference>
<dbReference type="Proteomes" id="UP000218979">
    <property type="component" value="Unassembled WGS sequence"/>
</dbReference>
<dbReference type="InterPro" id="IPR050090">
    <property type="entry name" value="Tyrosine_recombinase_XerCD"/>
</dbReference>
<dbReference type="CDD" id="cd01189">
    <property type="entry name" value="INT_ICEBs1_C_like"/>
    <property type="match status" value="1"/>
</dbReference>
<dbReference type="PROSITE" id="PS51898">
    <property type="entry name" value="TYR_RECOMBINASE"/>
    <property type="match status" value="1"/>
</dbReference>
<keyword evidence="8" id="KW-1185">Reference proteome</keyword>
<feature type="domain" description="Tyr recombinase" evidence="4">
    <location>
        <begin position="123"/>
        <end position="326"/>
    </location>
</feature>
<comment type="similarity">
    <text evidence="1">Belongs to the 'phage' integrase family.</text>
</comment>